<accession>A0A0A9BJD5</accession>
<organism evidence="1">
    <name type="scientific">Arundo donax</name>
    <name type="common">Giant reed</name>
    <name type="synonym">Donax arundinaceus</name>
    <dbReference type="NCBI Taxonomy" id="35708"/>
    <lineage>
        <taxon>Eukaryota</taxon>
        <taxon>Viridiplantae</taxon>
        <taxon>Streptophyta</taxon>
        <taxon>Embryophyta</taxon>
        <taxon>Tracheophyta</taxon>
        <taxon>Spermatophyta</taxon>
        <taxon>Magnoliopsida</taxon>
        <taxon>Liliopsida</taxon>
        <taxon>Poales</taxon>
        <taxon>Poaceae</taxon>
        <taxon>PACMAD clade</taxon>
        <taxon>Arundinoideae</taxon>
        <taxon>Arundineae</taxon>
        <taxon>Arundo</taxon>
    </lineage>
</organism>
<sequence>MSIEITGNAATDVLTAEQLIKNFMAEGAAASPGHSFDFIPSYLPTPRSPQEDILATSETSRVSSLPEQRLQVIY</sequence>
<protein>
    <submittedName>
        <fullName evidence="1">Uncharacterized protein</fullName>
    </submittedName>
</protein>
<evidence type="ECO:0000313" key="1">
    <source>
        <dbReference type="EMBL" id="JAD64059.1"/>
    </source>
</evidence>
<dbReference type="EMBL" id="GBRH01233836">
    <property type="protein sequence ID" value="JAD64059.1"/>
    <property type="molecule type" value="Transcribed_RNA"/>
</dbReference>
<proteinExistence type="predicted"/>
<dbReference type="AlphaFoldDB" id="A0A0A9BJD5"/>
<reference evidence="1" key="2">
    <citation type="journal article" date="2015" name="Data Brief">
        <title>Shoot transcriptome of the giant reed, Arundo donax.</title>
        <authorList>
            <person name="Barrero R.A."/>
            <person name="Guerrero F.D."/>
            <person name="Moolhuijzen P."/>
            <person name="Goolsby J.A."/>
            <person name="Tidwell J."/>
            <person name="Bellgard S.E."/>
            <person name="Bellgard M.I."/>
        </authorList>
    </citation>
    <scope>NUCLEOTIDE SEQUENCE</scope>
    <source>
        <tissue evidence="1">Shoot tissue taken approximately 20 cm above the soil surface</tissue>
    </source>
</reference>
<reference evidence="1" key="1">
    <citation type="submission" date="2014-09" db="EMBL/GenBank/DDBJ databases">
        <authorList>
            <person name="Magalhaes I.L.F."/>
            <person name="Oliveira U."/>
            <person name="Santos F.R."/>
            <person name="Vidigal T.H.D.A."/>
            <person name="Brescovit A.D."/>
            <person name="Santos A.J."/>
        </authorList>
    </citation>
    <scope>NUCLEOTIDE SEQUENCE</scope>
    <source>
        <tissue evidence="1">Shoot tissue taken approximately 20 cm above the soil surface</tissue>
    </source>
</reference>
<name>A0A0A9BJD5_ARUDO</name>